<dbReference type="PROSITE" id="PS51257">
    <property type="entry name" value="PROKAR_LIPOPROTEIN"/>
    <property type="match status" value="1"/>
</dbReference>
<proteinExistence type="predicted"/>
<dbReference type="Proteomes" id="UP000799291">
    <property type="component" value="Unassembled WGS sequence"/>
</dbReference>
<evidence type="ECO:0000313" key="3">
    <source>
        <dbReference type="Proteomes" id="UP000799291"/>
    </source>
</evidence>
<evidence type="ECO:0000313" key="2">
    <source>
        <dbReference type="EMBL" id="KAF2681124.1"/>
    </source>
</evidence>
<dbReference type="EMBL" id="MU005593">
    <property type="protein sequence ID" value="KAF2681124.1"/>
    <property type="molecule type" value="Genomic_DNA"/>
</dbReference>
<sequence length="184" mass="19194">MPANGLRLLAGLAPAWGLALAQSSAGCTTDPWKLFHVPTPRVVCRGGREPGQEGGLRGQLAGCPPSAMGPLPAATAARRERKPTTSRDMCWNPASRPRLRAPYRAARLLYTGRRAAPAPPGPARGWLLLGSVPTQGPALRARSLAMCGGNVQAVGCKPSSTRACSCIRHASSAEPRRPAAEPGH</sequence>
<dbReference type="AlphaFoldDB" id="A0A6G1ISA0"/>
<evidence type="ECO:0000256" key="1">
    <source>
        <dbReference type="SAM" id="SignalP"/>
    </source>
</evidence>
<name>A0A6G1ISA0_9PLEO</name>
<gene>
    <name evidence="2" type="ORF">K458DRAFT_406856</name>
</gene>
<accession>A0A6G1ISA0</accession>
<feature type="signal peptide" evidence="1">
    <location>
        <begin position="1"/>
        <end position="21"/>
    </location>
</feature>
<keyword evidence="1" id="KW-0732">Signal</keyword>
<keyword evidence="3" id="KW-1185">Reference proteome</keyword>
<organism evidence="2 3">
    <name type="scientific">Lentithecium fluviatile CBS 122367</name>
    <dbReference type="NCBI Taxonomy" id="1168545"/>
    <lineage>
        <taxon>Eukaryota</taxon>
        <taxon>Fungi</taxon>
        <taxon>Dikarya</taxon>
        <taxon>Ascomycota</taxon>
        <taxon>Pezizomycotina</taxon>
        <taxon>Dothideomycetes</taxon>
        <taxon>Pleosporomycetidae</taxon>
        <taxon>Pleosporales</taxon>
        <taxon>Massarineae</taxon>
        <taxon>Lentitheciaceae</taxon>
        <taxon>Lentithecium</taxon>
    </lineage>
</organism>
<feature type="chain" id="PRO_5026019602" evidence="1">
    <location>
        <begin position="22"/>
        <end position="184"/>
    </location>
</feature>
<protein>
    <submittedName>
        <fullName evidence="2">Uncharacterized protein</fullName>
    </submittedName>
</protein>
<reference evidence="2" key="1">
    <citation type="journal article" date="2020" name="Stud. Mycol.">
        <title>101 Dothideomycetes genomes: a test case for predicting lifestyles and emergence of pathogens.</title>
        <authorList>
            <person name="Haridas S."/>
            <person name="Albert R."/>
            <person name="Binder M."/>
            <person name="Bloem J."/>
            <person name="Labutti K."/>
            <person name="Salamov A."/>
            <person name="Andreopoulos B."/>
            <person name="Baker S."/>
            <person name="Barry K."/>
            <person name="Bills G."/>
            <person name="Bluhm B."/>
            <person name="Cannon C."/>
            <person name="Castanera R."/>
            <person name="Culley D."/>
            <person name="Daum C."/>
            <person name="Ezra D."/>
            <person name="Gonzalez J."/>
            <person name="Henrissat B."/>
            <person name="Kuo A."/>
            <person name="Liang C."/>
            <person name="Lipzen A."/>
            <person name="Lutzoni F."/>
            <person name="Magnuson J."/>
            <person name="Mondo S."/>
            <person name="Nolan M."/>
            <person name="Ohm R."/>
            <person name="Pangilinan J."/>
            <person name="Park H.-J."/>
            <person name="Ramirez L."/>
            <person name="Alfaro M."/>
            <person name="Sun H."/>
            <person name="Tritt A."/>
            <person name="Yoshinaga Y."/>
            <person name="Zwiers L.-H."/>
            <person name="Turgeon B."/>
            <person name="Goodwin S."/>
            <person name="Spatafora J."/>
            <person name="Crous P."/>
            <person name="Grigoriev I."/>
        </authorList>
    </citation>
    <scope>NUCLEOTIDE SEQUENCE</scope>
    <source>
        <strain evidence="2">CBS 122367</strain>
    </source>
</reference>